<feature type="domain" description="Methyltransferase type 11" evidence="1">
    <location>
        <begin position="8"/>
        <end position="97"/>
    </location>
</feature>
<dbReference type="PATRIC" id="fig|999434.4.peg.2600"/>
<dbReference type="RefSeq" id="WP_002693688.1">
    <property type="nucleotide sequence ID" value="NZ_CM001797.1"/>
</dbReference>
<dbReference type="PANTHER" id="PTHR43591">
    <property type="entry name" value="METHYLTRANSFERASE"/>
    <property type="match status" value="1"/>
</dbReference>
<name>A0A0F6MLL7_TREDN</name>
<comment type="caution">
    <text evidence="2">The sequence shown here is derived from an EMBL/GenBank/DDBJ whole genome shotgun (WGS) entry which is preliminary data.</text>
</comment>
<dbReference type="PANTHER" id="PTHR43591:SF24">
    <property type="entry name" value="2-METHOXY-6-POLYPRENYL-1,4-BENZOQUINOL METHYLASE, MITOCHONDRIAL"/>
    <property type="match status" value="1"/>
</dbReference>
<organism evidence="2">
    <name type="scientific">Treponema denticola OTK</name>
    <dbReference type="NCBI Taxonomy" id="999434"/>
    <lineage>
        <taxon>Bacteria</taxon>
        <taxon>Pseudomonadati</taxon>
        <taxon>Spirochaetota</taxon>
        <taxon>Spirochaetia</taxon>
        <taxon>Spirochaetales</taxon>
        <taxon>Treponemataceae</taxon>
        <taxon>Treponema</taxon>
    </lineage>
</organism>
<accession>A0A0F6MLL7</accession>
<dbReference type="AlphaFoldDB" id="A0A0F6MLL7"/>
<sequence length="157" mass="17780">MGGVAVCDVGCGKGRYLNNLIIDYPSNAYFAVDLSETVMAKINKTVSKKAGRLTNIPHEDEKFDFVYVCEALEHAINVDGALQELYRITKKGGAFFVIDKPIEKLGVLQLDPWEQWFSDKDMHDFTIGHNCTLEIIPSIEYENGKNDGLFRGWLFRK</sequence>
<dbReference type="Pfam" id="PF08241">
    <property type="entry name" value="Methyltransf_11"/>
    <property type="match status" value="1"/>
</dbReference>
<dbReference type="HOGENOM" id="CLU_1854329_0_0_12"/>
<gene>
    <name evidence="2" type="ORF">HMPREF9723_02496</name>
</gene>
<dbReference type="SUPFAM" id="SSF53335">
    <property type="entry name" value="S-adenosyl-L-methionine-dependent methyltransferases"/>
    <property type="match status" value="1"/>
</dbReference>
<dbReference type="InterPro" id="IPR029063">
    <property type="entry name" value="SAM-dependent_MTases_sf"/>
</dbReference>
<evidence type="ECO:0000313" key="2">
    <source>
        <dbReference type="EMBL" id="EMB19799.1"/>
    </source>
</evidence>
<protein>
    <recommendedName>
        <fullName evidence="1">Methyltransferase type 11 domain-containing protein</fullName>
    </recommendedName>
</protein>
<dbReference type="CDD" id="cd02440">
    <property type="entry name" value="AdoMet_MTases"/>
    <property type="match status" value="1"/>
</dbReference>
<dbReference type="Gene3D" id="3.40.50.150">
    <property type="entry name" value="Vaccinia Virus protein VP39"/>
    <property type="match status" value="1"/>
</dbReference>
<evidence type="ECO:0000259" key="1">
    <source>
        <dbReference type="Pfam" id="PF08241"/>
    </source>
</evidence>
<dbReference type="InterPro" id="IPR013216">
    <property type="entry name" value="Methyltransf_11"/>
</dbReference>
<reference evidence="2" key="1">
    <citation type="submission" date="2012-01" db="EMBL/GenBank/DDBJ databases">
        <title>The Genome Sequence of Treponema denticola OTK.</title>
        <authorList>
            <consortium name="The Broad Institute Genome Sequencing Platform"/>
            <person name="Earl A."/>
            <person name="Ward D."/>
            <person name="Feldgarden M."/>
            <person name="Gevers D."/>
            <person name="Blanton J.M."/>
            <person name="Fenno C.J."/>
            <person name="Baranova O.V."/>
            <person name="Mathney J."/>
            <person name="Dewhirst F.E."/>
            <person name="Izard J."/>
            <person name="Young S.K."/>
            <person name="Zeng Q."/>
            <person name="Gargeya S."/>
            <person name="Fitzgerald M."/>
            <person name="Haas B."/>
            <person name="Abouelleil A."/>
            <person name="Alvarado L."/>
            <person name="Arachchi H.M."/>
            <person name="Berlin A."/>
            <person name="Chapman S.B."/>
            <person name="Gearin G."/>
            <person name="Goldberg J."/>
            <person name="Griggs A."/>
            <person name="Gujja S."/>
            <person name="Hansen M."/>
            <person name="Heiman D."/>
            <person name="Howarth C."/>
            <person name="Larimer J."/>
            <person name="Lui A."/>
            <person name="MacDonald P.J.P."/>
            <person name="McCowen C."/>
            <person name="Montmayeur A."/>
            <person name="Murphy C."/>
            <person name="Neiman D."/>
            <person name="Pearson M."/>
            <person name="Priest M."/>
            <person name="Roberts A."/>
            <person name="Saif S."/>
            <person name="Shea T."/>
            <person name="Sisk P."/>
            <person name="Stolte C."/>
            <person name="Sykes S."/>
            <person name="Wortman J."/>
            <person name="Nusbaum C."/>
            <person name="Birren B."/>
        </authorList>
    </citation>
    <scope>NUCLEOTIDE SEQUENCE [LARGE SCALE GENOMIC DNA]</scope>
    <source>
        <strain evidence="2">OTK</strain>
    </source>
</reference>
<dbReference type="EMBL" id="AGDY01000010">
    <property type="protein sequence ID" value="EMB19799.1"/>
    <property type="molecule type" value="Genomic_DNA"/>
</dbReference>
<dbReference type="GO" id="GO:0008757">
    <property type="term" value="F:S-adenosylmethionine-dependent methyltransferase activity"/>
    <property type="evidence" value="ECO:0007669"/>
    <property type="project" value="InterPro"/>
</dbReference>
<dbReference type="Proteomes" id="UP000011701">
    <property type="component" value="Chromosome"/>
</dbReference>
<proteinExistence type="predicted"/>